<evidence type="ECO:0000256" key="2">
    <source>
        <dbReference type="ARBA" id="ARBA00022448"/>
    </source>
</evidence>
<feature type="domain" description="Exocyst complex subunit Exo70 C-terminal" evidence="5">
    <location>
        <begin position="1"/>
        <end position="63"/>
    </location>
</feature>
<dbReference type="InterPro" id="IPR004140">
    <property type="entry name" value="Exo70"/>
</dbReference>
<dbReference type="EMBL" id="JAGFBR010000012">
    <property type="protein sequence ID" value="KAH0457865.1"/>
    <property type="molecule type" value="Genomic_DNA"/>
</dbReference>
<gene>
    <name evidence="6" type="ORF">IEQ34_013180</name>
</gene>
<dbReference type="PANTHER" id="PTHR12542:SF41">
    <property type="entry name" value="EXOCYST COMPLEX COMPONENT 7"/>
    <property type="match status" value="1"/>
</dbReference>
<keyword evidence="3 4" id="KW-0268">Exocytosis</keyword>
<evidence type="ECO:0000256" key="3">
    <source>
        <dbReference type="ARBA" id="ARBA00022483"/>
    </source>
</evidence>
<dbReference type="AlphaFoldDB" id="A0AAV7GQV3"/>
<comment type="similarity">
    <text evidence="1 4">Belongs to the EXO70 family.</text>
</comment>
<evidence type="ECO:0000313" key="7">
    <source>
        <dbReference type="Proteomes" id="UP000775213"/>
    </source>
</evidence>
<dbReference type="GO" id="GO:0006887">
    <property type="term" value="P:exocytosis"/>
    <property type="evidence" value="ECO:0007669"/>
    <property type="project" value="UniProtKB-KW"/>
</dbReference>
<keyword evidence="7" id="KW-1185">Reference proteome</keyword>
<dbReference type="Proteomes" id="UP000775213">
    <property type="component" value="Unassembled WGS sequence"/>
</dbReference>
<keyword evidence="2 4" id="KW-0813">Transport</keyword>
<dbReference type="GO" id="GO:0015031">
    <property type="term" value="P:protein transport"/>
    <property type="evidence" value="ECO:0007669"/>
    <property type="project" value="UniProtKB-KW"/>
</dbReference>
<dbReference type="InterPro" id="IPR016159">
    <property type="entry name" value="Cullin_repeat-like_dom_sf"/>
</dbReference>
<evidence type="ECO:0000256" key="4">
    <source>
        <dbReference type="RuleBase" id="RU365026"/>
    </source>
</evidence>
<reference evidence="6 7" key="1">
    <citation type="journal article" date="2021" name="Hortic Res">
        <title>Chromosome-scale assembly of the Dendrobium chrysotoxum genome enhances the understanding of orchid evolution.</title>
        <authorList>
            <person name="Zhang Y."/>
            <person name="Zhang G.Q."/>
            <person name="Zhang D."/>
            <person name="Liu X.D."/>
            <person name="Xu X.Y."/>
            <person name="Sun W.H."/>
            <person name="Yu X."/>
            <person name="Zhu X."/>
            <person name="Wang Z.W."/>
            <person name="Zhao X."/>
            <person name="Zhong W.Y."/>
            <person name="Chen H."/>
            <person name="Yin W.L."/>
            <person name="Huang T."/>
            <person name="Niu S.C."/>
            <person name="Liu Z.J."/>
        </authorList>
    </citation>
    <scope>NUCLEOTIDE SEQUENCE [LARGE SCALE GENOMIC DNA]</scope>
    <source>
        <strain evidence="6">Lindl</strain>
    </source>
</reference>
<evidence type="ECO:0000313" key="6">
    <source>
        <dbReference type="EMBL" id="KAH0457865.1"/>
    </source>
</evidence>
<comment type="function">
    <text evidence="4">Component of the exocyst complex.</text>
</comment>
<accession>A0AAV7GQV3</accession>
<dbReference type="SUPFAM" id="SSF74788">
    <property type="entry name" value="Cullin repeat-like"/>
    <property type="match status" value="1"/>
</dbReference>
<dbReference type="GO" id="GO:0000145">
    <property type="term" value="C:exocyst"/>
    <property type="evidence" value="ECO:0007669"/>
    <property type="project" value="InterPro"/>
</dbReference>
<organism evidence="6 7">
    <name type="scientific">Dendrobium chrysotoxum</name>
    <name type="common">Orchid</name>
    <dbReference type="NCBI Taxonomy" id="161865"/>
    <lineage>
        <taxon>Eukaryota</taxon>
        <taxon>Viridiplantae</taxon>
        <taxon>Streptophyta</taxon>
        <taxon>Embryophyta</taxon>
        <taxon>Tracheophyta</taxon>
        <taxon>Spermatophyta</taxon>
        <taxon>Magnoliopsida</taxon>
        <taxon>Liliopsida</taxon>
        <taxon>Asparagales</taxon>
        <taxon>Orchidaceae</taxon>
        <taxon>Epidendroideae</taxon>
        <taxon>Malaxideae</taxon>
        <taxon>Dendrobiinae</taxon>
        <taxon>Dendrobium</taxon>
    </lineage>
</organism>
<comment type="caution">
    <text evidence="6">The sequence shown here is derived from an EMBL/GenBank/DDBJ whole genome shotgun (WGS) entry which is preliminary data.</text>
</comment>
<evidence type="ECO:0000256" key="1">
    <source>
        <dbReference type="ARBA" id="ARBA00006756"/>
    </source>
</evidence>
<keyword evidence="4" id="KW-0653">Protein transport</keyword>
<dbReference type="GO" id="GO:0005546">
    <property type="term" value="F:phosphatidylinositol-4,5-bisphosphate binding"/>
    <property type="evidence" value="ECO:0007669"/>
    <property type="project" value="InterPro"/>
</dbReference>
<name>A0AAV7GQV3_DENCH</name>
<sequence length="126" mass="14370">MHEIMHELLFEIERIFEGKTCSKTRNAAHNLSRRLAQTSQETFGHLKEAVEEDATKTGVMDGTEFEKVGEDSTSQLGTITMRIMQALQSNMDGKSKQYKDPALAYLFIMNNIHYMVRSVPRSKAKD</sequence>
<proteinExistence type="inferred from homology"/>
<dbReference type="Pfam" id="PF03081">
    <property type="entry name" value="Exo70_C"/>
    <property type="match status" value="2"/>
</dbReference>
<feature type="domain" description="Exocyst complex subunit Exo70 C-terminal" evidence="5">
    <location>
        <begin position="67"/>
        <end position="125"/>
    </location>
</feature>
<dbReference type="PANTHER" id="PTHR12542">
    <property type="entry name" value="EXOCYST COMPLEX PROTEIN EXO70"/>
    <property type="match status" value="1"/>
</dbReference>
<protein>
    <recommendedName>
        <fullName evidence="4">Exocyst subunit Exo70 family protein</fullName>
    </recommendedName>
</protein>
<evidence type="ECO:0000259" key="5">
    <source>
        <dbReference type="Pfam" id="PF03081"/>
    </source>
</evidence>
<dbReference type="InterPro" id="IPR046364">
    <property type="entry name" value="Exo70_C"/>
</dbReference>
<dbReference type="Gene3D" id="1.20.1280.170">
    <property type="entry name" value="Exocyst complex component Exo70"/>
    <property type="match status" value="2"/>
</dbReference>